<dbReference type="WBParaSite" id="TMUE_3000014831.1">
    <property type="protein sequence ID" value="TMUE_3000014831.1"/>
    <property type="gene ID" value="WBGene00302344"/>
</dbReference>
<dbReference type="GO" id="GO:0005730">
    <property type="term" value="C:nucleolus"/>
    <property type="evidence" value="ECO:0007669"/>
    <property type="project" value="TreeGrafter"/>
</dbReference>
<keyword evidence="3" id="KW-0489">Methyltransferase</keyword>
<dbReference type="GO" id="GO:0005737">
    <property type="term" value="C:cytoplasm"/>
    <property type="evidence" value="ECO:0007669"/>
    <property type="project" value="UniProtKB-SubCell"/>
</dbReference>
<evidence type="ECO:0000256" key="4">
    <source>
        <dbReference type="ARBA" id="ARBA00022679"/>
    </source>
</evidence>
<reference evidence="5" key="2">
    <citation type="submission" date="2014-03" db="EMBL/GenBank/DDBJ databases">
        <title>The whipworm genome and dual-species transcriptomics of an intimate host-pathogen interaction.</title>
        <authorList>
            <person name="Foth B.J."/>
            <person name="Tsai I.J."/>
            <person name="Reid A.J."/>
            <person name="Bancroft A.J."/>
            <person name="Nichol S."/>
            <person name="Tracey A."/>
            <person name="Holroyd N."/>
            <person name="Cotton J.A."/>
            <person name="Stanley E.J."/>
            <person name="Zarowiecki M."/>
            <person name="Liu J.Z."/>
            <person name="Huckvale T."/>
            <person name="Cooper P.J."/>
            <person name="Grencis R.K."/>
            <person name="Berriman M."/>
        </authorList>
    </citation>
    <scope>NUCLEOTIDE SEQUENCE [LARGE SCALE GENOMIC DNA]</scope>
    <source>
        <strain evidence="5">Edinburgh</strain>
    </source>
</reference>
<proteinExistence type="predicted"/>
<evidence type="ECO:0000256" key="3">
    <source>
        <dbReference type="ARBA" id="ARBA00022603"/>
    </source>
</evidence>
<dbReference type="AlphaFoldDB" id="A0A5S6Q2B2"/>
<keyword evidence="5" id="KW-1185">Reference proteome</keyword>
<dbReference type="PROSITE" id="PS50216">
    <property type="entry name" value="DHHC"/>
    <property type="match status" value="1"/>
</dbReference>
<evidence type="ECO:0000256" key="1">
    <source>
        <dbReference type="ARBA" id="ARBA00004496"/>
    </source>
</evidence>
<reference evidence="6 7" key="3">
    <citation type="submission" date="2019-12" db="UniProtKB">
        <authorList>
            <consortium name="WormBaseParasite"/>
        </authorList>
    </citation>
    <scope>IDENTIFICATION</scope>
</reference>
<dbReference type="PANTHER" id="PTHR13493">
    <property type="entry name" value="ZINC FINGER CCHC DOMAIN-CONTAINING"/>
    <property type="match status" value="1"/>
</dbReference>
<evidence type="ECO:0000313" key="6">
    <source>
        <dbReference type="WBParaSite" id="TMUE_0000001368.1"/>
    </source>
</evidence>
<keyword evidence="4" id="KW-0808">Transferase</keyword>
<evidence type="ECO:0000313" key="7">
    <source>
        <dbReference type="WBParaSite" id="TMUE_3000014831.1"/>
    </source>
</evidence>
<name>A0A5S6Q2B2_TRIMR</name>
<comment type="subcellular location">
    <subcellularLocation>
        <location evidence="1">Cytoplasm</location>
    </subcellularLocation>
</comment>
<dbReference type="InterPro" id="IPR041370">
    <property type="entry name" value="Mlase_EEF1AKMT1/ZCCHC4"/>
</dbReference>
<reference evidence="5" key="1">
    <citation type="submission" date="2013-11" db="EMBL/GenBank/DDBJ databases">
        <authorList>
            <person name="Aslett M."/>
        </authorList>
    </citation>
    <scope>NUCLEOTIDE SEQUENCE [LARGE SCALE GENOMIC DNA]</scope>
    <source>
        <strain evidence="5">Edinburgh</strain>
    </source>
</reference>
<dbReference type="GO" id="GO:0008988">
    <property type="term" value="F:rRNA (adenine-N6-)-methyltransferase activity"/>
    <property type="evidence" value="ECO:0007669"/>
    <property type="project" value="InterPro"/>
</dbReference>
<protein>
    <submittedName>
        <fullName evidence="6 7">CTCHY-type domain-containing protein</fullName>
    </submittedName>
</protein>
<dbReference type="InterPro" id="IPR039846">
    <property type="entry name" value="ZCCHC4"/>
</dbReference>
<accession>A0A5S6Q2B2</accession>
<dbReference type="Pfam" id="PF10237">
    <property type="entry name" value="N6-adenineMlase"/>
    <property type="match status" value="1"/>
</dbReference>
<organism evidence="5 6">
    <name type="scientific">Trichuris muris</name>
    <name type="common">Mouse whipworm</name>
    <dbReference type="NCBI Taxonomy" id="70415"/>
    <lineage>
        <taxon>Eukaryota</taxon>
        <taxon>Metazoa</taxon>
        <taxon>Ecdysozoa</taxon>
        <taxon>Nematoda</taxon>
        <taxon>Enoplea</taxon>
        <taxon>Dorylaimia</taxon>
        <taxon>Trichinellida</taxon>
        <taxon>Trichuridae</taxon>
        <taxon>Trichuris</taxon>
    </lineage>
</organism>
<dbReference type="WBParaSite" id="TMUE_0000001368.1">
    <property type="protein sequence ID" value="TMUE_0000001368.1"/>
    <property type="gene ID" value="WBGene00297265"/>
</dbReference>
<evidence type="ECO:0000256" key="2">
    <source>
        <dbReference type="ARBA" id="ARBA00022490"/>
    </source>
</evidence>
<evidence type="ECO:0000313" key="5">
    <source>
        <dbReference type="Proteomes" id="UP000046395"/>
    </source>
</evidence>
<dbReference type="Proteomes" id="UP000046395">
    <property type="component" value="Unassembled WGS sequence"/>
</dbReference>
<dbReference type="PANTHER" id="PTHR13493:SF3">
    <property type="entry name" value="RRNA N6-ADENOSINE-METHYLTRANSFERASE ZCCHC4"/>
    <property type="match status" value="1"/>
</dbReference>
<dbReference type="STRING" id="70415.A0A5S6Q2B2"/>
<sequence>MTTKSGKKKIPIRPRCIHGPCLLFSRFRKGARIRYYACSAYRDRKDCSFYWPADKAFPLDKARQIRRMAAGKNRASRFDSNRLSEIRMLNAKSRAFCFDCCCLVLPKETDAHNSHRLRKRITNRQLDRPSSWLPPIWNRHGEAQYWFTDETTHFLAKTVNKFSVDGVLCIGTPRLHELLHIDGKKRSFLLDIDERYEQFFKPSDFARFNLFACYFFTQKGKRHCKQFLESCQRLVIVIDPPFGGLAKVIGKTLQTVMRMHKRAHQSPNVACDLLWMFPYFLERKVTAIMPRLSMLDYQVEYDNHVHFNSASNRRPSPIRIFTSLDPGSVPLPVHEGKYRFCNICKRFVAAENRHCQICHSCTSKNGRPYVHCFHCGKCVKATNIHCEACSTCHRKGSCAAEDDTQDSH</sequence>
<keyword evidence="2" id="KW-0963">Cytoplasm</keyword>